<name>A0A642V5X0_9ASCO</name>
<gene>
    <name evidence="1" type="ORF">TRICI_002736</name>
</gene>
<dbReference type="Proteomes" id="UP000761534">
    <property type="component" value="Unassembled WGS sequence"/>
</dbReference>
<accession>A0A642V5X0</accession>
<comment type="caution">
    <text evidence="1">The sequence shown here is derived from an EMBL/GenBank/DDBJ whole genome shotgun (WGS) entry which is preliminary data.</text>
</comment>
<reference evidence="1" key="1">
    <citation type="journal article" date="2019" name="G3 (Bethesda)">
        <title>Genome Assemblies of Two Rare Opportunistic Yeast Pathogens: Diutina rugosa (syn. Candida rugosa) and Trichomonascus ciferrii (syn. Candida ciferrii).</title>
        <authorList>
            <person name="Mixao V."/>
            <person name="Saus E."/>
            <person name="Hansen A.P."/>
            <person name="Lass-Florl C."/>
            <person name="Gabaldon T."/>
        </authorList>
    </citation>
    <scope>NUCLEOTIDE SEQUENCE</scope>
    <source>
        <strain evidence="1">CBS 4856</strain>
    </source>
</reference>
<evidence type="ECO:0000313" key="1">
    <source>
        <dbReference type="EMBL" id="KAA8915127.1"/>
    </source>
</evidence>
<sequence length="910" mass="104431">MGREGFLKAEQRFVCTAEELRRLVRSYECEPMPRFVQWDDGSDAPDSWMLDHVEGLLRRAILLVLKGLSVLGQVEGLNTFISHFGHMMREFGAWLLSQSSSFCPVETYNLEHEEAQKVASQAWLQRVLSAFKNERASTVCNPFKSKRLWVRFVDRTTNVQAAYLLGVHGIELVACIVRAVEFKSGECDNGGISLYCFLQNILTLSLHHLLIEDGGDELLVSVHKDPLRVVETVDSSNSDQKGFHSHKSPGLFPFGRPLLQAMIDTAGKLLSLPNLSVVSDALNECSAEPTLASAMKMTVFQLANICQLFFQPLSVPFGFEETDLACFPSINQAINFVISSDSMATGTRRYWLYLLSASFLVSSEEDCAKFREAITPEMTRSLAMNSSFLLDSYQKVKREHVPILEFLLSLLLDNDSIEMNEIGKRIQIQFRQLLVEIKDDYRTLIALLHKNPIKVFDTLFHPNYPSHPEFEVLLCFWLRDNLRDVNMDELWNAKQLKDSVEYLFAHEDRAHGFMMIANTLFDHQSPSPYSISLEYDKLRSALICSFYNYSLLTLNNSVFDTAWCDRFCTTLLQNAMLEGYKLNALKSAVLKKLTELSSVKPQKMETPPNRHPMISQTMVIVALLDFCSCLINATSRLFTFGEFKQLEKCYERVFYERSNFLRRQIPATSFAVLFVYMQKSWSQSSDTTEANELAISIFNTFIDALVEERVINSEATIICQGLTVLFECKYKSSDTWLKMYRDPTFTRLCMRTTSDILRSMDTFTVKRISIVHLYLRLVCTVQEIDQFAKSLGGKEKLFDERAARIMFNIVMESEDSIMGLGIMNHMAFVADKMMKRRIFTAASGKSFHVHPVRDMIDLWTPRVTEIWRTYHGPDGRLPLRLNSVWRNPHLRTLVPKEWLLSAIAERERTK</sequence>
<keyword evidence="2" id="KW-1185">Reference proteome</keyword>
<organism evidence="1 2">
    <name type="scientific">Trichomonascus ciferrii</name>
    <dbReference type="NCBI Taxonomy" id="44093"/>
    <lineage>
        <taxon>Eukaryota</taxon>
        <taxon>Fungi</taxon>
        <taxon>Dikarya</taxon>
        <taxon>Ascomycota</taxon>
        <taxon>Saccharomycotina</taxon>
        <taxon>Dipodascomycetes</taxon>
        <taxon>Dipodascales</taxon>
        <taxon>Trichomonascaceae</taxon>
        <taxon>Trichomonascus</taxon>
        <taxon>Trichomonascus ciferrii complex</taxon>
    </lineage>
</organism>
<dbReference type="AlphaFoldDB" id="A0A642V5X0"/>
<evidence type="ECO:0000313" key="2">
    <source>
        <dbReference type="Proteomes" id="UP000761534"/>
    </source>
</evidence>
<proteinExistence type="predicted"/>
<protein>
    <submittedName>
        <fullName evidence="1">Uncharacterized protein</fullName>
    </submittedName>
</protein>
<dbReference type="VEuPathDB" id="FungiDB:TRICI_002736"/>
<dbReference type="EMBL" id="SWFS01000184">
    <property type="protein sequence ID" value="KAA8915127.1"/>
    <property type="molecule type" value="Genomic_DNA"/>
</dbReference>